<dbReference type="SUPFAM" id="SSF46785">
    <property type="entry name" value="Winged helix' DNA-binding domain"/>
    <property type="match status" value="1"/>
</dbReference>
<dbReference type="PANTHER" id="PTHR30427:SF1">
    <property type="entry name" value="TRANSCRIPTIONAL ACTIVATOR PROTEIN LYSR"/>
    <property type="match status" value="1"/>
</dbReference>
<evidence type="ECO:0000256" key="3">
    <source>
        <dbReference type="ARBA" id="ARBA00023125"/>
    </source>
</evidence>
<dbReference type="GO" id="GO:0009089">
    <property type="term" value="P:lysine biosynthetic process via diaminopimelate"/>
    <property type="evidence" value="ECO:0007669"/>
    <property type="project" value="TreeGrafter"/>
</dbReference>
<keyword evidence="4" id="KW-0804">Transcription</keyword>
<sequence>MATQRMGLRHIEAFRAVMMTGSMTAAARSVHTSQPHISRLIAQLEAITQFALFDRNGSRLTPTLDGARFFQEVEKTFLGLAGLESAAAGIRSFSASRLSVAAMPRLAGGLLARIVAQFKLEYPDVMVSIHSGNASTVHNWISSGFCDLGLAMLSGDAPGIQVEPVLAMNCVAVMPRGHRLARLARIKPADFAGEPFVAFTSTTPLRERIDAVFAKARVERQVVAEAGLGASICALVGAGLGVSLINPLAAREEYEVNGVEMRPFSPAVPVSVALLYPPAHTRTRLVTVFSRHARALMLEEMADLRARPPAARRARARHDRDIPR</sequence>
<evidence type="ECO:0000256" key="2">
    <source>
        <dbReference type="ARBA" id="ARBA00023015"/>
    </source>
</evidence>
<evidence type="ECO:0000313" key="7">
    <source>
        <dbReference type="Proteomes" id="UP000216913"/>
    </source>
</evidence>
<comment type="caution">
    <text evidence="6">The sequence shown here is derived from an EMBL/GenBank/DDBJ whole genome shotgun (WGS) entry which is preliminary data.</text>
</comment>
<name>A0A261TVF1_9BORD</name>
<keyword evidence="2" id="KW-0805">Transcription regulation</keyword>
<evidence type="ECO:0000256" key="1">
    <source>
        <dbReference type="ARBA" id="ARBA00009437"/>
    </source>
</evidence>
<feature type="domain" description="HTH lysR-type" evidence="5">
    <location>
        <begin position="6"/>
        <end position="63"/>
    </location>
</feature>
<dbReference type="InterPro" id="IPR037424">
    <property type="entry name" value="NocR_PBP2"/>
</dbReference>
<dbReference type="GO" id="GO:0003700">
    <property type="term" value="F:DNA-binding transcription factor activity"/>
    <property type="evidence" value="ECO:0007669"/>
    <property type="project" value="InterPro"/>
</dbReference>
<accession>A0A261TVF1</accession>
<dbReference type="Gene3D" id="3.40.190.290">
    <property type="match status" value="1"/>
</dbReference>
<dbReference type="InterPro" id="IPR036388">
    <property type="entry name" value="WH-like_DNA-bd_sf"/>
</dbReference>
<dbReference type="Gene3D" id="1.10.10.10">
    <property type="entry name" value="Winged helix-like DNA-binding domain superfamily/Winged helix DNA-binding domain"/>
    <property type="match status" value="1"/>
</dbReference>
<comment type="similarity">
    <text evidence="1">Belongs to the LysR transcriptional regulatory family.</text>
</comment>
<dbReference type="OrthoDB" id="8849678at2"/>
<dbReference type="Proteomes" id="UP000216913">
    <property type="component" value="Unassembled WGS sequence"/>
</dbReference>
<keyword evidence="7" id="KW-1185">Reference proteome</keyword>
<evidence type="ECO:0000259" key="5">
    <source>
        <dbReference type="PROSITE" id="PS50931"/>
    </source>
</evidence>
<evidence type="ECO:0000256" key="4">
    <source>
        <dbReference type="ARBA" id="ARBA00023163"/>
    </source>
</evidence>
<dbReference type="PANTHER" id="PTHR30427">
    <property type="entry name" value="TRANSCRIPTIONAL ACTIVATOR PROTEIN LYSR"/>
    <property type="match status" value="1"/>
</dbReference>
<dbReference type="CDD" id="cd08415">
    <property type="entry name" value="PBP2_LysR_opines_like"/>
    <property type="match status" value="1"/>
</dbReference>
<dbReference type="RefSeq" id="WP_094799179.1">
    <property type="nucleotide sequence ID" value="NZ_NEVN01000004.1"/>
</dbReference>
<keyword evidence="3" id="KW-0238">DNA-binding</keyword>
<dbReference type="InterPro" id="IPR000847">
    <property type="entry name" value="LysR_HTH_N"/>
</dbReference>
<dbReference type="AlphaFoldDB" id="A0A261TVF1"/>
<dbReference type="GO" id="GO:0043565">
    <property type="term" value="F:sequence-specific DNA binding"/>
    <property type="evidence" value="ECO:0007669"/>
    <property type="project" value="TreeGrafter"/>
</dbReference>
<dbReference type="PROSITE" id="PS50931">
    <property type="entry name" value="HTH_LYSR"/>
    <property type="match status" value="1"/>
</dbReference>
<dbReference type="EMBL" id="NEVP01000004">
    <property type="protein sequence ID" value="OZI53674.1"/>
    <property type="molecule type" value="Genomic_DNA"/>
</dbReference>
<protein>
    <submittedName>
        <fullName evidence="6">Transcriptional regulator</fullName>
    </submittedName>
</protein>
<dbReference type="Pfam" id="PF00126">
    <property type="entry name" value="HTH_1"/>
    <property type="match status" value="1"/>
</dbReference>
<dbReference type="Pfam" id="PF03466">
    <property type="entry name" value="LysR_substrate"/>
    <property type="match status" value="1"/>
</dbReference>
<reference evidence="6 7" key="1">
    <citation type="submission" date="2017-05" db="EMBL/GenBank/DDBJ databases">
        <title>Complete and WGS of Bordetella genogroups.</title>
        <authorList>
            <person name="Spilker T."/>
            <person name="LiPuma J."/>
        </authorList>
    </citation>
    <scope>NUCLEOTIDE SEQUENCE [LARGE SCALE GENOMIC DNA]</scope>
    <source>
        <strain evidence="6 7">AU10456</strain>
    </source>
</reference>
<dbReference type="PRINTS" id="PR00039">
    <property type="entry name" value="HTHLYSR"/>
</dbReference>
<evidence type="ECO:0000313" key="6">
    <source>
        <dbReference type="EMBL" id="OZI53674.1"/>
    </source>
</evidence>
<organism evidence="6 7">
    <name type="scientific">Bordetella genomosp. 5</name>
    <dbReference type="NCBI Taxonomy" id="1395608"/>
    <lineage>
        <taxon>Bacteria</taxon>
        <taxon>Pseudomonadati</taxon>
        <taxon>Pseudomonadota</taxon>
        <taxon>Betaproteobacteria</taxon>
        <taxon>Burkholderiales</taxon>
        <taxon>Alcaligenaceae</taxon>
        <taxon>Bordetella</taxon>
    </lineage>
</organism>
<dbReference type="InterPro" id="IPR005119">
    <property type="entry name" value="LysR_subst-bd"/>
</dbReference>
<dbReference type="SUPFAM" id="SSF53850">
    <property type="entry name" value="Periplasmic binding protein-like II"/>
    <property type="match status" value="1"/>
</dbReference>
<dbReference type="GO" id="GO:0010628">
    <property type="term" value="P:positive regulation of gene expression"/>
    <property type="evidence" value="ECO:0007669"/>
    <property type="project" value="TreeGrafter"/>
</dbReference>
<proteinExistence type="inferred from homology"/>
<dbReference type="InterPro" id="IPR036390">
    <property type="entry name" value="WH_DNA-bd_sf"/>
</dbReference>
<gene>
    <name evidence="6" type="ORF">CAL25_06820</name>
</gene>